<dbReference type="RefSeq" id="WP_378254967.1">
    <property type="nucleotide sequence ID" value="NZ_JBHSIT010000003.1"/>
</dbReference>
<dbReference type="SUPFAM" id="SSF55469">
    <property type="entry name" value="FMN-dependent nitroreductase-like"/>
    <property type="match status" value="1"/>
</dbReference>
<name>A0ABV9TY46_9ACTN</name>
<dbReference type="Pfam" id="PF00881">
    <property type="entry name" value="Nitroreductase"/>
    <property type="match status" value="1"/>
</dbReference>
<gene>
    <name evidence="3" type="ORF">ACFPCY_13775</name>
</gene>
<dbReference type="InterPro" id="IPR020051">
    <property type="entry name" value="SagB-type_dehydrogenase"/>
</dbReference>
<dbReference type="CDD" id="cd02142">
    <property type="entry name" value="McbC_SagB-like_oxidoreductase"/>
    <property type="match status" value="1"/>
</dbReference>
<dbReference type="EMBL" id="JBHSIT010000003">
    <property type="protein sequence ID" value="MFC4908398.1"/>
    <property type="molecule type" value="Genomic_DNA"/>
</dbReference>
<proteinExistence type="predicted"/>
<dbReference type="PANTHER" id="PTHR43745">
    <property type="entry name" value="NITROREDUCTASE MJ1384-RELATED"/>
    <property type="match status" value="1"/>
</dbReference>
<accession>A0ABV9TY46</accession>
<organism evidence="3 4">
    <name type="scientific">Actinomadura gamaensis</name>
    <dbReference type="NCBI Taxonomy" id="1763541"/>
    <lineage>
        <taxon>Bacteria</taxon>
        <taxon>Bacillati</taxon>
        <taxon>Actinomycetota</taxon>
        <taxon>Actinomycetes</taxon>
        <taxon>Streptosporangiales</taxon>
        <taxon>Thermomonosporaceae</taxon>
        <taxon>Actinomadura</taxon>
    </lineage>
</organism>
<dbReference type="InterPro" id="IPR000415">
    <property type="entry name" value="Nitroreductase-like"/>
</dbReference>
<evidence type="ECO:0000256" key="1">
    <source>
        <dbReference type="SAM" id="MobiDB-lite"/>
    </source>
</evidence>
<feature type="domain" description="Nitroreductase" evidence="2">
    <location>
        <begin position="107"/>
        <end position="284"/>
    </location>
</feature>
<sequence length="291" mass="30584">MTGGEYRAETSAARGAGGEYRAETSAARGARDQALRYAVRDAGVRPVEEFLIATRNRRADSDLQRSILAYTSPGALAEVGRLGLDSEPVRTKLAPGTLPGGLAEVLSRRRSRRAFTGAALTGEHLATVLSRATGVTGGADPGPLPARAAPSAGALYPVDTWVAAFNVTGVDRGVHRYLARDDELAHWSDDADALLEACVWGAHGIDLAKVPALLLFVATPWRSVRKYGPRGLRLALHETGSLAQNVHLAATALGLGSIDFTGFYDDEAHEALGIDGTDVTLLHMVALGPAS</sequence>
<reference evidence="4" key="1">
    <citation type="journal article" date="2019" name="Int. J. Syst. Evol. Microbiol.">
        <title>The Global Catalogue of Microorganisms (GCM) 10K type strain sequencing project: providing services to taxonomists for standard genome sequencing and annotation.</title>
        <authorList>
            <consortium name="The Broad Institute Genomics Platform"/>
            <consortium name="The Broad Institute Genome Sequencing Center for Infectious Disease"/>
            <person name="Wu L."/>
            <person name="Ma J."/>
        </authorList>
    </citation>
    <scope>NUCLEOTIDE SEQUENCE [LARGE SCALE GENOMIC DNA]</scope>
    <source>
        <strain evidence="4">KLKA75</strain>
    </source>
</reference>
<keyword evidence="4" id="KW-1185">Reference proteome</keyword>
<evidence type="ECO:0000313" key="3">
    <source>
        <dbReference type="EMBL" id="MFC4908398.1"/>
    </source>
</evidence>
<evidence type="ECO:0000259" key="2">
    <source>
        <dbReference type="Pfam" id="PF00881"/>
    </source>
</evidence>
<dbReference type="NCBIfam" id="TIGR03605">
    <property type="entry name" value="antibiot_sagB"/>
    <property type="match status" value="1"/>
</dbReference>
<evidence type="ECO:0000313" key="4">
    <source>
        <dbReference type="Proteomes" id="UP001595872"/>
    </source>
</evidence>
<dbReference type="InterPro" id="IPR029479">
    <property type="entry name" value="Nitroreductase"/>
</dbReference>
<feature type="region of interest" description="Disordered" evidence="1">
    <location>
        <begin position="1"/>
        <end position="25"/>
    </location>
</feature>
<dbReference type="PANTHER" id="PTHR43745:SF2">
    <property type="entry name" value="NITROREDUCTASE MJ1384-RELATED"/>
    <property type="match status" value="1"/>
</dbReference>
<dbReference type="Gene3D" id="3.40.109.10">
    <property type="entry name" value="NADH Oxidase"/>
    <property type="match status" value="1"/>
</dbReference>
<comment type="caution">
    <text evidence="3">The sequence shown here is derived from an EMBL/GenBank/DDBJ whole genome shotgun (WGS) entry which is preliminary data.</text>
</comment>
<dbReference type="InterPro" id="IPR052544">
    <property type="entry name" value="Bacteriocin_Proc_Enz"/>
</dbReference>
<protein>
    <submittedName>
        <fullName evidence="3">SagB/ThcOx family dehydrogenase</fullName>
    </submittedName>
</protein>
<dbReference type="Proteomes" id="UP001595872">
    <property type="component" value="Unassembled WGS sequence"/>
</dbReference>